<dbReference type="EMBL" id="BMER01000001">
    <property type="protein sequence ID" value="GGG76647.1"/>
    <property type="molecule type" value="Genomic_DNA"/>
</dbReference>
<dbReference type="InterPro" id="IPR029044">
    <property type="entry name" value="Nucleotide-diphossugar_trans"/>
</dbReference>
<dbReference type="Proteomes" id="UP000660862">
    <property type="component" value="Unassembled WGS sequence"/>
</dbReference>
<comment type="caution">
    <text evidence="3">The sequence shown here is derived from an EMBL/GenBank/DDBJ whole genome shotgun (WGS) entry which is preliminary data.</text>
</comment>
<keyword evidence="3" id="KW-0808">Transferase</keyword>
<dbReference type="SUPFAM" id="SSF53448">
    <property type="entry name" value="Nucleotide-diphospho-sugar transferases"/>
    <property type="match status" value="1"/>
</dbReference>
<keyword evidence="1" id="KW-1133">Transmembrane helix</keyword>
<dbReference type="AlphaFoldDB" id="A0A917M4L9"/>
<dbReference type="GO" id="GO:0016740">
    <property type="term" value="F:transferase activity"/>
    <property type="evidence" value="ECO:0007669"/>
    <property type="project" value="UniProtKB-KW"/>
</dbReference>
<dbReference type="PANTHER" id="PTHR43179:SF7">
    <property type="entry name" value="RHAMNOSYLTRANSFERASE WBBL"/>
    <property type="match status" value="1"/>
</dbReference>
<keyword evidence="4" id="KW-1185">Reference proteome</keyword>
<evidence type="ECO:0000313" key="3">
    <source>
        <dbReference type="EMBL" id="GGG76647.1"/>
    </source>
</evidence>
<dbReference type="SUPFAM" id="SSF53756">
    <property type="entry name" value="UDP-Glycosyltransferase/glycogen phosphorylase"/>
    <property type="match status" value="1"/>
</dbReference>
<feature type="domain" description="Glycosyltransferase 2-like" evidence="2">
    <location>
        <begin position="112"/>
        <end position="222"/>
    </location>
</feature>
<reference evidence="3" key="1">
    <citation type="journal article" date="2014" name="Int. J. Syst. Evol. Microbiol.">
        <title>Complete genome sequence of Corynebacterium casei LMG S-19264T (=DSM 44701T), isolated from a smear-ripened cheese.</title>
        <authorList>
            <consortium name="US DOE Joint Genome Institute (JGI-PGF)"/>
            <person name="Walter F."/>
            <person name="Albersmeier A."/>
            <person name="Kalinowski J."/>
            <person name="Ruckert C."/>
        </authorList>
    </citation>
    <scope>NUCLEOTIDE SEQUENCE</scope>
    <source>
        <strain evidence="3">CGMCC 1.12195</strain>
    </source>
</reference>
<dbReference type="CDD" id="cd04186">
    <property type="entry name" value="GT_2_like_c"/>
    <property type="match status" value="1"/>
</dbReference>
<accession>A0A917M4L9</accession>
<protein>
    <submittedName>
        <fullName evidence="3">Glycosyl transferase family protein</fullName>
    </submittedName>
</protein>
<dbReference type="Gene3D" id="3.90.550.10">
    <property type="entry name" value="Spore Coat Polysaccharide Biosynthesis Protein SpsA, Chain A"/>
    <property type="match status" value="1"/>
</dbReference>
<organism evidence="3 4">
    <name type="scientific">Parapedobacter pyrenivorans</name>
    <dbReference type="NCBI Taxonomy" id="1305674"/>
    <lineage>
        <taxon>Bacteria</taxon>
        <taxon>Pseudomonadati</taxon>
        <taxon>Bacteroidota</taxon>
        <taxon>Sphingobacteriia</taxon>
        <taxon>Sphingobacteriales</taxon>
        <taxon>Sphingobacteriaceae</taxon>
        <taxon>Parapedobacter</taxon>
    </lineage>
</organism>
<dbReference type="InterPro" id="IPR001173">
    <property type="entry name" value="Glyco_trans_2-like"/>
</dbReference>
<reference evidence="3" key="2">
    <citation type="submission" date="2020-09" db="EMBL/GenBank/DDBJ databases">
        <authorList>
            <person name="Sun Q."/>
            <person name="Zhou Y."/>
        </authorList>
    </citation>
    <scope>NUCLEOTIDE SEQUENCE</scope>
    <source>
        <strain evidence="3">CGMCC 1.12195</strain>
    </source>
</reference>
<dbReference type="CDD" id="cd03801">
    <property type="entry name" value="GT4_PimA-like"/>
    <property type="match status" value="1"/>
</dbReference>
<keyword evidence="1" id="KW-0812">Transmembrane</keyword>
<dbReference type="Gene3D" id="3.40.50.2000">
    <property type="entry name" value="Glycogen Phosphorylase B"/>
    <property type="match status" value="1"/>
</dbReference>
<keyword evidence="1" id="KW-0472">Membrane</keyword>
<dbReference type="Pfam" id="PF13692">
    <property type="entry name" value="Glyco_trans_1_4"/>
    <property type="match status" value="1"/>
</dbReference>
<evidence type="ECO:0000313" key="4">
    <source>
        <dbReference type="Proteomes" id="UP000660862"/>
    </source>
</evidence>
<feature type="transmembrane region" description="Helical" evidence="1">
    <location>
        <begin position="37"/>
        <end position="58"/>
    </location>
</feature>
<name>A0A917M4L9_9SPHI</name>
<dbReference type="Pfam" id="PF00535">
    <property type="entry name" value="Glycos_transf_2"/>
    <property type="match status" value="1"/>
</dbReference>
<gene>
    <name evidence="3" type="ORF">GCM10007415_05610</name>
</gene>
<evidence type="ECO:0000256" key="1">
    <source>
        <dbReference type="SAM" id="Phobius"/>
    </source>
</evidence>
<evidence type="ECO:0000259" key="2">
    <source>
        <dbReference type="Pfam" id="PF00535"/>
    </source>
</evidence>
<proteinExistence type="predicted"/>
<dbReference type="PANTHER" id="PTHR43179">
    <property type="entry name" value="RHAMNOSYLTRANSFERASE WBBL"/>
    <property type="match status" value="1"/>
</dbReference>
<sequence length="736" mass="83403">MRANKITRWIDRKNLAVSLIIARKYYRSKALGKLPPILKPAFLLAIIQRFFFLGLSLFRFNGGLFVDYKGLTISEFGRRLLGIGKFDIPGLLPVPTSFDAFSFPTWEIPQVSIIVCVHNHIAFTYNCLLSILNNTKNNSYEVVIVNDCSTDETKDVLSSIGNVHVIENEKNIGFLKSCNKALASSKGTYICFLNNDVQVLPGWLDNLVAPFENFDRVGLVGAKLIYPFGLLQEAGGIVNYKGEPGNYGKFKDPQDIFYNYLREADYCSGACILALKTDLIELDGFDEAFAPAYYEDTDLAFRIRYQLNKKVYYQPLAQVVHFEGVSSGKISDGKNVKSYQVVNAEMFKARWQYIFQGFPQTTDAATIARKFVQKDKYILIVEPSLPTFDQDSGSRRMFELIKLLLRLNWSVIFSSGRDTQQEPYYSTLVNMGVWVLNKPSFQKSSKNVLKRVIQWVDVAWVCRPGTNRRYGRFIKKFGVRWINDTVDIHFLREERALKMGMMSQRKSRKVARRKRRELSLLHDADTVVAITDVEADLLSSYGVSRVVVIPNVHHPISVEQPAFDTRKGICFIGSYRHLPNIDAATWLVNEIMPLVWEKLPSIPLYLLGNEPTKQVIGLKSENVYVPGYLADVSPYFLSSRVFVAPLRFGAGMKGKIGQSLEFGLPTVTTDIGAEGMGLIDRKHYLRANTAEQFATAILDLYSNEQLWSEIAAGTRDALTPYAPERVKNLLIEVLQQ</sequence>